<sequence length="175" mass="19210">MSDVTLPEASTPNRRRRAGALVALIAGLLAALFVPGVAIAPAMTGKPVNTLGSAEGIAIRGYDPVAYFRDGGPRRGSPEHAVRHDGATWHFASAANRALFLADPERYKPAYGGFCAYGTSRGYLVKIEPEAWSIVEGRLYLNYDLDVRETWSKDTKTYLARSERNWPNLTARDIR</sequence>
<evidence type="ECO:0000313" key="3">
    <source>
        <dbReference type="Proteomes" id="UP001596060"/>
    </source>
</evidence>
<comment type="caution">
    <text evidence="2">The sequence shown here is derived from an EMBL/GenBank/DDBJ whole genome shotgun (WGS) entry which is preliminary data.</text>
</comment>
<dbReference type="Proteomes" id="UP001596060">
    <property type="component" value="Unassembled WGS sequence"/>
</dbReference>
<reference evidence="3" key="1">
    <citation type="journal article" date="2019" name="Int. J. Syst. Evol. Microbiol.">
        <title>The Global Catalogue of Microorganisms (GCM) 10K type strain sequencing project: providing services to taxonomists for standard genome sequencing and annotation.</title>
        <authorList>
            <consortium name="The Broad Institute Genomics Platform"/>
            <consortium name="The Broad Institute Genome Sequencing Center for Infectious Disease"/>
            <person name="Wu L."/>
            <person name="Ma J."/>
        </authorList>
    </citation>
    <scope>NUCLEOTIDE SEQUENCE [LARGE SCALE GENOMIC DNA]</scope>
    <source>
        <strain evidence="3">CCUG 43117</strain>
    </source>
</reference>
<organism evidence="2 3">
    <name type="scientific">Bosea massiliensis</name>
    <dbReference type="NCBI Taxonomy" id="151419"/>
    <lineage>
        <taxon>Bacteria</taxon>
        <taxon>Pseudomonadati</taxon>
        <taxon>Pseudomonadota</taxon>
        <taxon>Alphaproteobacteria</taxon>
        <taxon>Hyphomicrobiales</taxon>
        <taxon>Boseaceae</taxon>
        <taxon>Bosea</taxon>
    </lineage>
</organism>
<name>A0ABW0P8B3_9HYPH</name>
<keyword evidence="1" id="KW-1133">Transmembrane helix</keyword>
<keyword evidence="1" id="KW-0812">Transmembrane</keyword>
<gene>
    <name evidence="2" type="ORF">ACFPN9_22795</name>
</gene>
<dbReference type="NCBIfam" id="NF041384">
    <property type="entry name" value="YHS_seleno_dom"/>
    <property type="match status" value="1"/>
</dbReference>
<dbReference type="EMBL" id="JBHSLU010000082">
    <property type="protein sequence ID" value="MFC5508073.1"/>
    <property type="molecule type" value="Genomic_DNA"/>
</dbReference>
<proteinExistence type="predicted"/>
<feature type="transmembrane region" description="Helical" evidence="1">
    <location>
        <begin position="21"/>
        <end position="43"/>
    </location>
</feature>
<protein>
    <submittedName>
        <fullName evidence="2">YHS domain-containing (Seleno)protein</fullName>
    </submittedName>
</protein>
<keyword evidence="1" id="KW-0472">Membrane</keyword>
<keyword evidence="3" id="KW-1185">Reference proteome</keyword>
<evidence type="ECO:0000256" key="1">
    <source>
        <dbReference type="SAM" id="Phobius"/>
    </source>
</evidence>
<evidence type="ECO:0000313" key="2">
    <source>
        <dbReference type="EMBL" id="MFC5508073.1"/>
    </source>
</evidence>
<dbReference type="RefSeq" id="WP_066722502.1">
    <property type="nucleotide sequence ID" value="NZ_JBHSLU010000082.1"/>
</dbReference>
<accession>A0ABW0P8B3</accession>